<dbReference type="GO" id="GO:0006598">
    <property type="term" value="P:polyamine catabolic process"/>
    <property type="evidence" value="ECO:0007669"/>
    <property type="project" value="TreeGrafter"/>
</dbReference>
<keyword evidence="4" id="KW-0547">Nucleotide-binding</keyword>
<dbReference type="Gene3D" id="3.10.20.70">
    <property type="entry name" value="Glutamine synthetase, N-terminal domain"/>
    <property type="match status" value="1"/>
</dbReference>
<dbReference type="InterPro" id="IPR008146">
    <property type="entry name" value="Gln_synth_cat_dom"/>
</dbReference>
<keyword evidence="5" id="KW-0067">ATP-binding</keyword>
<evidence type="ECO:0000259" key="10">
    <source>
        <dbReference type="PROSITE" id="PS51986"/>
    </source>
</evidence>
<evidence type="ECO:0000313" key="12">
    <source>
        <dbReference type="EMBL" id="ESR23689.1"/>
    </source>
</evidence>
<evidence type="ECO:0000256" key="3">
    <source>
        <dbReference type="ARBA" id="ARBA00022598"/>
    </source>
</evidence>
<evidence type="ECO:0000256" key="8">
    <source>
        <dbReference type="PROSITE-ProRule" id="PRU01330"/>
    </source>
</evidence>
<accession>V4RE70</accession>
<dbReference type="GO" id="GO:0004356">
    <property type="term" value="F:glutamine synthetase activity"/>
    <property type="evidence" value="ECO:0007669"/>
    <property type="project" value="InterPro"/>
</dbReference>
<dbReference type="OrthoDB" id="9807095at2"/>
<keyword evidence="13" id="KW-1185">Reference proteome</keyword>
<dbReference type="PROSITE" id="PS00181">
    <property type="entry name" value="GLNA_ATP"/>
    <property type="match status" value="1"/>
</dbReference>
<dbReference type="InterPro" id="IPR008147">
    <property type="entry name" value="Gln_synt_N"/>
</dbReference>
<evidence type="ECO:0000313" key="13">
    <source>
        <dbReference type="Proteomes" id="UP000017819"/>
    </source>
</evidence>
<dbReference type="RefSeq" id="WP_023433042.1">
    <property type="nucleotide sequence ID" value="NZ_AWXZ01000038.1"/>
</dbReference>
<dbReference type="PANTHER" id="PTHR43785:SF12">
    <property type="entry name" value="TYPE-1 GLUTAMINE SYNTHETASE 2"/>
    <property type="match status" value="1"/>
</dbReference>
<reference evidence="12 13" key="1">
    <citation type="journal article" date="2014" name="Genome Announc.">
        <title>Draft Genome Sequence of Lutibaculum baratangense Strain AMV1T, Isolated from a Mud Volcano in Andamans, India.</title>
        <authorList>
            <person name="Singh A."/>
            <person name="Sreenivas A."/>
            <person name="Sathyanarayana Reddy G."/>
            <person name="Pinnaka A.K."/>
            <person name="Shivaji S."/>
        </authorList>
    </citation>
    <scope>NUCLEOTIDE SEQUENCE [LARGE SCALE GENOMIC DNA]</scope>
    <source>
        <strain evidence="12 13">AMV1</strain>
    </source>
</reference>
<dbReference type="InterPro" id="IPR027303">
    <property type="entry name" value="Gln_synth_gly_rich_site"/>
</dbReference>
<keyword evidence="6" id="KW-0460">Magnesium</keyword>
<evidence type="ECO:0000259" key="11">
    <source>
        <dbReference type="PROSITE" id="PS51987"/>
    </source>
</evidence>
<dbReference type="Proteomes" id="UP000017819">
    <property type="component" value="Unassembled WGS sequence"/>
</dbReference>
<dbReference type="GO" id="GO:0005524">
    <property type="term" value="F:ATP binding"/>
    <property type="evidence" value="ECO:0007669"/>
    <property type="project" value="UniProtKB-KW"/>
</dbReference>
<evidence type="ECO:0000256" key="2">
    <source>
        <dbReference type="ARBA" id="ARBA00003117"/>
    </source>
</evidence>
<comment type="similarity">
    <text evidence="8 9">Belongs to the glutamine synthetase family.</text>
</comment>
<dbReference type="STRING" id="631454.N177_2919"/>
<dbReference type="Pfam" id="PF00120">
    <property type="entry name" value="Gln-synt_C"/>
    <property type="match status" value="1"/>
</dbReference>
<organism evidence="12 13">
    <name type="scientific">Lutibaculum baratangense AMV1</name>
    <dbReference type="NCBI Taxonomy" id="631454"/>
    <lineage>
        <taxon>Bacteria</taxon>
        <taxon>Pseudomonadati</taxon>
        <taxon>Pseudomonadota</taxon>
        <taxon>Alphaproteobacteria</taxon>
        <taxon>Hyphomicrobiales</taxon>
        <taxon>Tepidamorphaceae</taxon>
        <taxon>Lutibaculum</taxon>
    </lineage>
</organism>
<gene>
    <name evidence="12" type="ORF">N177_2919</name>
</gene>
<dbReference type="InterPro" id="IPR036651">
    <property type="entry name" value="Gln_synt_N_sf"/>
</dbReference>
<comment type="function">
    <text evidence="2">Catalyzes the ATP-dependent biosynthesis of glutamine from glutamate and ammonia.</text>
</comment>
<dbReference type="SUPFAM" id="SSF55931">
    <property type="entry name" value="Glutamine synthetase/guanido kinase"/>
    <property type="match status" value="1"/>
</dbReference>
<dbReference type="eggNOG" id="COG0174">
    <property type="taxonomic scope" value="Bacteria"/>
</dbReference>
<evidence type="ECO:0000256" key="1">
    <source>
        <dbReference type="ARBA" id="ARBA00001946"/>
    </source>
</evidence>
<dbReference type="SMART" id="SM01230">
    <property type="entry name" value="Gln-synt_C"/>
    <property type="match status" value="1"/>
</dbReference>
<keyword evidence="3" id="KW-0436">Ligase</keyword>
<name>V4RE70_9HYPH</name>
<dbReference type="Gene3D" id="3.30.590.10">
    <property type="entry name" value="Glutamine synthetase/guanido kinase, catalytic domain"/>
    <property type="match status" value="1"/>
</dbReference>
<keyword evidence="7" id="KW-0535">Nitrogen fixation</keyword>
<dbReference type="PATRIC" id="fig|631454.5.peg.2882"/>
<feature type="domain" description="GS beta-grasp" evidence="10">
    <location>
        <begin position="25"/>
        <end position="120"/>
    </location>
</feature>
<evidence type="ECO:0000256" key="9">
    <source>
        <dbReference type="RuleBase" id="RU000384"/>
    </source>
</evidence>
<sequence length="461" mass="50540">MSTVSTSPQLIPAEREVERLLTLQPDVETVEMLLTDTNGVIRGKWAPPSTLSKVFDGGVQLPLSLFGLDVWGREVPETGLHIETGDRDGNCYGVPGSLLPVTWARRPTAQVLMTMHEPDGTPFFADPRHRLASVLERFREKNLNPVVAFELEFYLLRPGFETEAQASPLPVSHGRGGPERQRMYSIAELSSQEDFFASLREAAAAQNIPIDTIISEAGPGQFEVNLVHRADAMAAADDALLLRRMIGGVARRHGLRASFMAKPFQEWPGNGMHVHVSLTGADGLNVFGRGEEGERALRSAIAGTLATMPDCLALFINTFNGFRRLAPGSYAPTRVTWGSNNRSVAVRVPISKPEANRLEHRIAGADANPYLVLAAVLSGMLHGMEEKLDPPAAVEGNAYEGDGQGAELTDYMEEAVEAFEASSFIIHAFGARFRHLFTELKKAEQAVFDERISRLEHETYL</sequence>
<proteinExistence type="inferred from homology"/>
<evidence type="ECO:0000256" key="7">
    <source>
        <dbReference type="ARBA" id="ARBA00023231"/>
    </source>
</evidence>
<dbReference type="InterPro" id="IPR014746">
    <property type="entry name" value="Gln_synth/guanido_kin_cat_dom"/>
</dbReference>
<dbReference type="SUPFAM" id="SSF54368">
    <property type="entry name" value="Glutamine synthetase, N-terminal domain"/>
    <property type="match status" value="1"/>
</dbReference>
<dbReference type="PROSITE" id="PS51987">
    <property type="entry name" value="GS_CATALYTIC"/>
    <property type="match status" value="1"/>
</dbReference>
<protein>
    <submittedName>
        <fullName evidence="12">Glutamine synthetase family protein</fullName>
    </submittedName>
</protein>
<evidence type="ECO:0000256" key="5">
    <source>
        <dbReference type="ARBA" id="ARBA00022840"/>
    </source>
</evidence>
<dbReference type="AlphaFoldDB" id="V4RE70"/>
<comment type="caution">
    <text evidence="12">The sequence shown here is derived from an EMBL/GenBank/DDBJ whole genome shotgun (WGS) entry which is preliminary data.</text>
</comment>
<dbReference type="PANTHER" id="PTHR43785">
    <property type="entry name" value="GAMMA-GLUTAMYLPUTRESCINE SYNTHETASE"/>
    <property type="match status" value="1"/>
</dbReference>
<evidence type="ECO:0000256" key="6">
    <source>
        <dbReference type="ARBA" id="ARBA00022842"/>
    </source>
</evidence>
<comment type="cofactor">
    <cofactor evidence="1">
        <name>Mg(2+)</name>
        <dbReference type="ChEBI" id="CHEBI:18420"/>
    </cofactor>
</comment>
<dbReference type="EMBL" id="AWXZ01000038">
    <property type="protein sequence ID" value="ESR23689.1"/>
    <property type="molecule type" value="Genomic_DNA"/>
</dbReference>
<feature type="domain" description="GS catalytic" evidence="11">
    <location>
        <begin position="127"/>
        <end position="461"/>
    </location>
</feature>
<evidence type="ECO:0000256" key="4">
    <source>
        <dbReference type="ARBA" id="ARBA00022741"/>
    </source>
</evidence>
<dbReference type="PROSITE" id="PS51986">
    <property type="entry name" value="GS_BETA_GRASP"/>
    <property type="match status" value="1"/>
</dbReference>
<dbReference type="GO" id="GO:0006542">
    <property type="term" value="P:glutamine biosynthetic process"/>
    <property type="evidence" value="ECO:0007669"/>
    <property type="project" value="InterPro"/>
</dbReference>